<evidence type="ECO:0000313" key="2">
    <source>
        <dbReference type="Proteomes" id="UP000192448"/>
    </source>
</evidence>
<dbReference type="AlphaFoldDB" id="A0A1X0A743"/>
<dbReference type="Proteomes" id="UP000192448">
    <property type="component" value="Unassembled WGS sequence"/>
</dbReference>
<protein>
    <submittedName>
        <fullName evidence="1">Uncharacterized protein</fullName>
    </submittedName>
</protein>
<accession>A0A1X0A743</accession>
<dbReference type="RefSeq" id="WP_083169668.1">
    <property type="nucleotide sequence ID" value="NZ_MVHF01000053.1"/>
</dbReference>
<sequence>MYLSAERLAVADRAVRETFEQASVAWQAIPHWDTGDPGQTWVRSDTIPPGILEVDTVNEKFAVTLAQVGAPTPDPLLAVLMAKTVELAARIDTAVLAKLRPKNLKPLKTAGATTQDLLDTLVDARAKVETAGYRAPSCLFSSTDGIKRLNHIESGEDIAEAVLKAAGVTTLYRVDGTGMIMLGRRQRIAQGAAATASPGEEPVDLAVAVAPSLEVIGENADGTIELAVRIRYALRIKDPRGVVGIDF</sequence>
<evidence type="ECO:0000313" key="1">
    <source>
        <dbReference type="EMBL" id="ORA25486.1"/>
    </source>
</evidence>
<proteinExistence type="predicted"/>
<reference evidence="1 2" key="1">
    <citation type="submission" date="2017-02" db="EMBL/GenBank/DDBJ databases">
        <title>The new phylogeny of genus Mycobacterium.</title>
        <authorList>
            <person name="Tortoli E."/>
            <person name="Trovato A."/>
            <person name="Cirillo D.M."/>
        </authorList>
    </citation>
    <scope>NUCLEOTIDE SEQUENCE [LARGE SCALE GENOMIC DNA]</scope>
    <source>
        <strain evidence="1 2">RW6</strain>
    </source>
</reference>
<organism evidence="1 2">
    <name type="scientific">Mycobacterium aquaticum</name>
    <dbReference type="NCBI Taxonomy" id="1927124"/>
    <lineage>
        <taxon>Bacteria</taxon>
        <taxon>Bacillati</taxon>
        <taxon>Actinomycetota</taxon>
        <taxon>Actinomycetes</taxon>
        <taxon>Mycobacteriales</taxon>
        <taxon>Mycobacteriaceae</taxon>
        <taxon>Mycobacterium</taxon>
    </lineage>
</organism>
<comment type="caution">
    <text evidence="1">The sequence shown here is derived from an EMBL/GenBank/DDBJ whole genome shotgun (WGS) entry which is preliminary data.</text>
</comment>
<name>A0A1X0A743_9MYCO</name>
<dbReference type="OrthoDB" id="4702705at2"/>
<keyword evidence="2" id="KW-1185">Reference proteome</keyword>
<dbReference type="EMBL" id="MVHF01000053">
    <property type="protein sequence ID" value="ORA25486.1"/>
    <property type="molecule type" value="Genomic_DNA"/>
</dbReference>
<dbReference type="STRING" id="1927124.BST13_32925"/>
<gene>
    <name evidence="1" type="ORF">BST13_32925</name>
</gene>